<evidence type="ECO:0000313" key="4">
    <source>
        <dbReference type="EMBL" id="SEN64973.1"/>
    </source>
</evidence>
<feature type="transmembrane region" description="Helical" evidence="1">
    <location>
        <begin position="89"/>
        <end position="109"/>
    </location>
</feature>
<dbReference type="InterPro" id="IPR032508">
    <property type="entry name" value="FecR_C"/>
</dbReference>
<feature type="domain" description="Protein FecR C-terminal" evidence="3">
    <location>
        <begin position="254"/>
        <end position="319"/>
    </location>
</feature>
<keyword evidence="5" id="KW-1185">Reference proteome</keyword>
<dbReference type="Pfam" id="PF16344">
    <property type="entry name" value="FecR_C"/>
    <property type="match status" value="1"/>
</dbReference>
<dbReference type="PIRSF" id="PIRSF018266">
    <property type="entry name" value="FecR"/>
    <property type="match status" value="1"/>
</dbReference>
<dbReference type="Gene3D" id="3.55.50.30">
    <property type="match status" value="1"/>
</dbReference>
<dbReference type="STRING" id="573321.SAMN04488505_111276"/>
<keyword evidence="1" id="KW-0812">Transmembrane</keyword>
<accession>A0A1H8I8F5</accession>
<dbReference type="RefSeq" id="WP_089920498.1">
    <property type="nucleotide sequence ID" value="NZ_FOBB01000011.1"/>
</dbReference>
<dbReference type="OrthoDB" id="1452822at2"/>
<sequence length="332" mass="37650">MSYELDHIETLIARDIDNSLSPGEKEVLQAWLDEDETNRQYYAALKSTWALTGKADTDFTPSTERNWEAFKQQITATPTRSIFHTYRHVLRIAASVILLGGAATAYFMFFQHPEVSVATLAHEKKTVTLPDGSKAYLNQNSKLTYAANFEGKERAVHLEGEAFFEVTQHTAQPFIVYASHTQTQVLGTAFDVKAYDVSQVEVAVVTGKVAFSKRDNQQEKLLLSGGSRGVLKDTKGPEQMRIEDPNFMAWKENRLSFQDTRLGDVINTLQNYFDVRITLADSDMARFRYNGTFDPEQLGNVESVLEVICPTMNLRWTKNQQGEYTLHKQLDL</sequence>
<keyword evidence="1" id="KW-0472">Membrane</keyword>
<gene>
    <name evidence="4" type="ORF">SAMN04488505_111276</name>
</gene>
<dbReference type="GO" id="GO:0016989">
    <property type="term" value="F:sigma factor antagonist activity"/>
    <property type="evidence" value="ECO:0007669"/>
    <property type="project" value="TreeGrafter"/>
</dbReference>
<dbReference type="Pfam" id="PF04773">
    <property type="entry name" value="FecR"/>
    <property type="match status" value="1"/>
</dbReference>
<protein>
    <submittedName>
        <fullName evidence="4">FecR family protein</fullName>
    </submittedName>
</protein>
<dbReference type="Proteomes" id="UP000198984">
    <property type="component" value="Unassembled WGS sequence"/>
</dbReference>
<dbReference type="Gene3D" id="2.60.120.1440">
    <property type="match status" value="1"/>
</dbReference>
<evidence type="ECO:0000313" key="5">
    <source>
        <dbReference type="Proteomes" id="UP000198984"/>
    </source>
</evidence>
<evidence type="ECO:0000256" key="1">
    <source>
        <dbReference type="SAM" id="Phobius"/>
    </source>
</evidence>
<reference evidence="4 5" key="1">
    <citation type="submission" date="2016-10" db="EMBL/GenBank/DDBJ databases">
        <authorList>
            <person name="de Groot N.N."/>
        </authorList>
    </citation>
    <scope>NUCLEOTIDE SEQUENCE [LARGE SCALE GENOMIC DNA]</scope>
    <source>
        <strain evidence="4 5">DSM 21039</strain>
    </source>
</reference>
<proteinExistence type="predicted"/>
<dbReference type="InterPro" id="IPR012373">
    <property type="entry name" value="Ferrdict_sens_TM"/>
</dbReference>
<dbReference type="EMBL" id="FOBB01000011">
    <property type="protein sequence ID" value="SEN64973.1"/>
    <property type="molecule type" value="Genomic_DNA"/>
</dbReference>
<dbReference type="PANTHER" id="PTHR30273:SF2">
    <property type="entry name" value="PROTEIN FECR"/>
    <property type="match status" value="1"/>
</dbReference>
<feature type="domain" description="FecR protein" evidence="2">
    <location>
        <begin position="117"/>
        <end position="209"/>
    </location>
</feature>
<evidence type="ECO:0000259" key="2">
    <source>
        <dbReference type="Pfam" id="PF04773"/>
    </source>
</evidence>
<dbReference type="AlphaFoldDB" id="A0A1H8I8F5"/>
<evidence type="ECO:0000259" key="3">
    <source>
        <dbReference type="Pfam" id="PF16344"/>
    </source>
</evidence>
<organism evidence="4 5">
    <name type="scientific">Chitinophaga rupis</name>
    <dbReference type="NCBI Taxonomy" id="573321"/>
    <lineage>
        <taxon>Bacteria</taxon>
        <taxon>Pseudomonadati</taxon>
        <taxon>Bacteroidota</taxon>
        <taxon>Chitinophagia</taxon>
        <taxon>Chitinophagales</taxon>
        <taxon>Chitinophagaceae</taxon>
        <taxon>Chitinophaga</taxon>
    </lineage>
</organism>
<dbReference type="PANTHER" id="PTHR30273">
    <property type="entry name" value="PERIPLASMIC SIGNAL SENSOR AND SIGMA FACTOR ACTIVATOR FECR-RELATED"/>
    <property type="match status" value="1"/>
</dbReference>
<name>A0A1H8I8F5_9BACT</name>
<keyword evidence="1" id="KW-1133">Transmembrane helix</keyword>
<dbReference type="InterPro" id="IPR006860">
    <property type="entry name" value="FecR"/>
</dbReference>